<evidence type="ECO:0000256" key="10">
    <source>
        <dbReference type="RuleBase" id="RU003355"/>
    </source>
</evidence>
<keyword evidence="7 9" id="KW-0720">Serine protease</keyword>
<accession>A0A9P3GFJ7</accession>
<dbReference type="Gene3D" id="3.50.30.30">
    <property type="match status" value="1"/>
</dbReference>
<dbReference type="GO" id="GO:0016020">
    <property type="term" value="C:membrane"/>
    <property type="evidence" value="ECO:0007669"/>
    <property type="project" value="InterPro"/>
</dbReference>
<dbReference type="InterPro" id="IPR022398">
    <property type="entry name" value="Peptidase_S8_His-AS"/>
</dbReference>
<dbReference type="CDD" id="cd02124">
    <property type="entry name" value="PA_PoS1_like"/>
    <property type="match status" value="1"/>
</dbReference>
<evidence type="ECO:0000256" key="3">
    <source>
        <dbReference type="ARBA" id="ARBA00022525"/>
    </source>
</evidence>
<evidence type="ECO:0000256" key="7">
    <source>
        <dbReference type="ARBA" id="ARBA00022825"/>
    </source>
</evidence>
<feature type="active site" description="Charge relay system" evidence="8 9">
    <location>
        <position position="511"/>
    </location>
</feature>
<dbReference type="CDD" id="cd07489">
    <property type="entry name" value="Peptidases_S8_5"/>
    <property type="match status" value="1"/>
</dbReference>
<dbReference type="Pfam" id="PF00082">
    <property type="entry name" value="Peptidase_S8"/>
    <property type="match status" value="1"/>
</dbReference>
<dbReference type="EMBL" id="BPQB01000028">
    <property type="protein sequence ID" value="GJE92794.1"/>
    <property type="molecule type" value="Genomic_DNA"/>
</dbReference>
<dbReference type="AlphaFoldDB" id="A0A9P3GFJ7"/>
<proteinExistence type="inferred from homology"/>
<comment type="similarity">
    <text evidence="1 9 10">Belongs to the peptidase S8 family.</text>
</comment>
<reference evidence="15 16" key="1">
    <citation type="submission" date="2021-08" db="EMBL/GenBank/DDBJ databases">
        <title>Draft Genome Sequence of Phanerochaete sordida strain YK-624.</title>
        <authorList>
            <person name="Mori T."/>
            <person name="Dohra H."/>
            <person name="Suzuki T."/>
            <person name="Kawagishi H."/>
            <person name="Hirai H."/>
        </authorList>
    </citation>
    <scope>NUCLEOTIDE SEQUENCE [LARGE SCALE GENOMIC DNA]</scope>
    <source>
        <strain evidence="15 16">YK-624</strain>
    </source>
</reference>
<evidence type="ECO:0000256" key="2">
    <source>
        <dbReference type="ARBA" id="ARBA00022512"/>
    </source>
</evidence>
<dbReference type="SUPFAM" id="SSF52025">
    <property type="entry name" value="PA domain"/>
    <property type="match status" value="1"/>
</dbReference>
<evidence type="ECO:0000313" key="16">
    <source>
        <dbReference type="Proteomes" id="UP000703269"/>
    </source>
</evidence>
<organism evidence="15 16">
    <name type="scientific">Phanerochaete sordida</name>
    <dbReference type="NCBI Taxonomy" id="48140"/>
    <lineage>
        <taxon>Eukaryota</taxon>
        <taxon>Fungi</taxon>
        <taxon>Dikarya</taxon>
        <taxon>Basidiomycota</taxon>
        <taxon>Agaricomycotina</taxon>
        <taxon>Agaricomycetes</taxon>
        <taxon>Polyporales</taxon>
        <taxon>Phanerochaetaceae</taxon>
        <taxon>Phanerochaete</taxon>
    </lineage>
</organism>
<dbReference type="PANTHER" id="PTHR43806:SF66">
    <property type="entry name" value="SERIN ENDOPEPTIDASE"/>
    <property type="match status" value="1"/>
</dbReference>
<evidence type="ECO:0000256" key="11">
    <source>
        <dbReference type="SAM" id="SignalP"/>
    </source>
</evidence>
<name>A0A9P3GFJ7_9APHY</name>
<comment type="caution">
    <text evidence="15">The sequence shown here is derived from an EMBL/GenBank/DDBJ whole genome shotgun (WGS) entry which is preliminary data.</text>
</comment>
<evidence type="ECO:0000259" key="12">
    <source>
        <dbReference type="Pfam" id="PF00082"/>
    </source>
</evidence>
<dbReference type="Gene3D" id="3.40.50.200">
    <property type="entry name" value="Peptidase S8/S53 domain"/>
    <property type="match status" value="1"/>
</dbReference>
<dbReference type="InterPro" id="IPR050131">
    <property type="entry name" value="Peptidase_S8_subtilisin-like"/>
</dbReference>
<gene>
    <name evidence="15" type="ORF">PsYK624_089510</name>
</gene>
<evidence type="ECO:0000256" key="6">
    <source>
        <dbReference type="ARBA" id="ARBA00022801"/>
    </source>
</evidence>
<feature type="domain" description="PA" evidence="13">
    <location>
        <begin position="364"/>
        <end position="435"/>
    </location>
</feature>
<keyword evidence="3" id="KW-0964">Secreted</keyword>
<keyword evidence="4 9" id="KW-0645">Protease</keyword>
<evidence type="ECO:0000256" key="8">
    <source>
        <dbReference type="PIRSR" id="PIRSR615500-1"/>
    </source>
</evidence>
<dbReference type="PROSITE" id="PS00136">
    <property type="entry name" value="SUBTILASE_ASP"/>
    <property type="match status" value="1"/>
</dbReference>
<sequence>MVGASLLSFLLLATCASATRVPDRFIVELDSLEGLTSKRLYSSPHDALYHGLRKRGIPFDVRTQYDTKDIFVGASLALSSQDKSQLASIPGVKAIHPVVTVSSHKPINRRVVEAAGASLPDGESTHVMTGVDKVHAQGLTGTGIKIGIIDTGVDYNHPFLGGGIGPGHKIVGGYDLVGDNYTGLNDPQPDPDPLDQCNGHGTHVTGIIGANPGNPFNISGVAYGATLSMYRIFGCTGDTTDDVIIDALLRGYEDGNDVLTLSLGGPDGWLEGASGVVASRIAGKGRVVTIAAGNDGQYGAWYTSSPGTGKDVISVASIDNIVIPVQNATLHGVSHDPISYLSANALPVNGTLAVYATSTNSSVADDACDTLPDSTPDLSDKVVIVRRGTCTFAQKLQNIANKGGKVALIYNNVEGWTSITAGNFTAALISAEEGAYLVREFASHANISLSFPSSGAATIADTLNGGLVSSFSSYGPSYDMQLKPALAAPGGNILSTYPLPLGAWALDSGTSMATPFVAGAAALLLQARGKGAAKGMRGLLQATANPVRESLEEGALLQTAAQQGSGLIQVDSALGTKTVVTPAQLLLNDTAHFHGWQKFTVKNTDTKSVTYKLSHVPAGTALTYEPDSIFAADGPVNLTHTHARVHLSSAHITLPPGGSAVITATFTPPRLSASTLPVYSGFITLTSTTETLRVAYLGAVGDLHARTVLDTTDAFFGYKLPALWNATGGRQVGVQTYDLGEDDQPSVIGRLAFGSPLVRADLVPADFKLPVHARRGLLDAVRGNNTALAGVRTLGALAEFDYVPRSSDAPDADDNGWTVVPLNGTFVDGSRYGDGAYRVLVRALRVNGDRHASRDYDMALTGEFVVKEKKH</sequence>
<dbReference type="PROSITE" id="PS00137">
    <property type="entry name" value="SUBTILASE_HIS"/>
    <property type="match status" value="1"/>
</dbReference>
<feature type="active site" description="Charge relay system" evidence="8 9">
    <location>
        <position position="150"/>
    </location>
</feature>
<dbReference type="InterPro" id="IPR000209">
    <property type="entry name" value="Peptidase_S8/S53_dom"/>
</dbReference>
<dbReference type="Pfam" id="PF06280">
    <property type="entry name" value="fn3_5"/>
    <property type="match status" value="1"/>
</dbReference>
<evidence type="ECO:0000256" key="5">
    <source>
        <dbReference type="ARBA" id="ARBA00022729"/>
    </source>
</evidence>
<keyword evidence="6 9" id="KW-0378">Hydrolase</keyword>
<dbReference type="Gene3D" id="2.60.40.1710">
    <property type="entry name" value="Subtilisin-like superfamily"/>
    <property type="match status" value="1"/>
</dbReference>
<dbReference type="PANTHER" id="PTHR43806">
    <property type="entry name" value="PEPTIDASE S8"/>
    <property type="match status" value="1"/>
</dbReference>
<dbReference type="PROSITE" id="PS51892">
    <property type="entry name" value="SUBTILASE"/>
    <property type="match status" value="1"/>
</dbReference>
<evidence type="ECO:0000313" key="15">
    <source>
        <dbReference type="EMBL" id="GJE92794.1"/>
    </source>
</evidence>
<protein>
    <submittedName>
        <fullName evidence="15">Peptidase S8 family domain-containing protein</fullName>
    </submittedName>
</protein>
<evidence type="ECO:0000256" key="4">
    <source>
        <dbReference type="ARBA" id="ARBA00022670"/>
    </source>
</evidence>
<keyword evidence="2" id="KW-0134">Cell wall</keyword>
<evidence type="ECO:0000259" key="13">
    <source>
        <dbReference type="Pfam" id="PF02225"/>
    </source>
</evidence>
<dbReference type="PROSITE" id="PS00138">
    <property type="entry name" value="SUBTILASE_SER"/>
    <property type="match status" value="1"/>
</dbReference>
<dbReference type="Proteomes" id="UP000703269">
    <property type="component" value="Unassembled WGS sequence"/>
</dbReference>
<dbReference type="SUPFAM" id="SSF52743">
    <property type="entry name" value="Subtilisin-like"/>
    <property type="match status" value="1"/>
</dbReference>
<dbReference type="InterPro" id="IPR015500">
    <property type="entry name" value="Peptidase_S8_subtilisin-rel"/>
</dbReference>
<dbReference type="OrthoDB" id="206201at2759"/>
<evidence type="ECO:0000256" key="1">
    <source>
        <dbReference type="ARBA" id="ARBA00011073"/>
    </source>
</evidence>
<dbReference type="InterPro" id="IPR023828">
    <property type="entry name" value="Peptidase_S8_Ser-AS"/>
</dbReference>
<dbReference type="InterPro" id="IPR003137">
    <property type="entry name" value="PA_domain"/>
</dbReference>
<evidence type="ECO:0000259" key="14">
    <source>
        <dbReference type="Pfam" id="PF06280"/>
    </source>
</evidence>
<dbReference type="InterPro" id="IPR010435">
    <property type="entry name" value="C5a/SBT2-like_Fn3"/>
</dbReference>
<dbReference type="GO" id="GO:0005615">
    <property type="term" value="C:extracellular space"/>
    <property type="evidence" value="ECO:0007669"/>
    <property type="project" value="TreeGrafter"/>
</dbReference>
<feature type="chain" id="PRO_5040269593" evidence="11">
    <location>
        <begin position="19"/>
        <end position="871"/>
    </location>
</feature>
<evidence type="ECO:0000256" key="9">
    <source>
        <dbReference type="PROSITE-ProRule" id="PRU01240"/>
    </source>
</evidence>
<keyword evidence="5 11" id="KW-0732">Signal</keyword>
<dbReference type="InterPro" id="IPR046450">
    <property type="entry name" value="PA_dom_sf"/>
</dbReference>
<feature type="active site" description="Charge relay system" evidence="8 9">
    <location>
        <position position="200"/>
    </location>
</feature>
<dbReference type="InterPro" id="IPR036852">
    <property type="entry name" value="Peptidase_S8/S53_dom_sf"/>
</dbReference>
<dbReference type="InterPro" id="IPR023827">
    <property type="entry name" value="Peptidase_S8_Asp-AS"/>
</dbReference>
<dbReference type="InterPro" id="IPR034187">
    <property type="entry name" value="Peptidases_S8_5"/>
</dbReference>
<dbReference type="GO" id="GO:0006508">
    <property type="term" value="P:proteolysis"/>
    <property type="evidence" value="ECO:0007669"/>
    <property type="project" value="UniProtKB-KW"/>
</dbReference>
<feature type="domain" description="Peptidase S8/S53" evidence="12">
    <location>
        <begin position="141"/>
        <end position="549"/>
    </location>
</feature>
<feature type="signal peptide" evidence="11">
    <location>
        <begin position="1"/>
        <end position="18"/>
    </location>
</feature>
<dbReference type="Pfam" id="PF02225">
    <property type="entry name" value="PA"/>
    <property type="match status" value="1"/>
</dbReference>
<feature type="domain" description="C5a peptidase/Subtilisin-like protease SBT2-like Fn3-like" evidence="14">
    <location>
        <begin position="587"/>
        <end position="695"/>
    </location>
</feature>
<dbReference type="PRINTS" id="PR00723">
    <property type="entry name" value="SUBTILISIN"/>
</dbReference>
<dbReference type="GO" id="GO:0004252">
    <property type="term" value="F:serine-type endopeptidase activity"/>
    <property type="evidence" value="ECO:0007669"/>
    <property type="project" value="UniProtKB-UniRule"/>
</dbReference>
<keyword evidence="16" id="KW-1185">Reference proteome</keyword>